<keyword evidence="5 6" id="KW-0472">Membrane</keyword>
<dbReference type="PANTHER" id="PTHR34820:SF4">
    <property type="entry name" value="INNER MEMBRANE PROTEIN YEBZ"/>
    <property type="match status" value="1"/>
</dbReference>
<feature type="transmembrane region" description="Helical" evidence="6">
    <location>
        <begin position="367"/>
        <end position="387"/>
    </location>
</feature>
<feature type="transmembrane region" description="Helical" evidence="6">
    <location>
        <begin position="305"/>
        <end position="326"/>
    </location>
</feature>
<feature type="transmembrane region" description="Helical" evidence="6">
    <location>
        <begin position="101"/>
        <end position="122"/>
    </location>
</feature>
<keyword evidence="9" id="KW-1185">Reference proteome</keyword>
<accession>A0ABW4GNL7</accession>
<dbReference type="InterPro" id="IPR008457">
    <property type="entry name" value="Cu-R_CopD_dom"/>
</dbReference>
<feature type="transmembrane region" description="Helical" evidence="6">
    <location>
        <begin position="428"/>
        <end position="452"/>
    </location>
</feature>
<dbReference type="InterPro" id="IPR019108">
    <property type="entry name" value="Caa3_assmbl_CtaG-rel"/>
</dbReference>
<gene>
    <name evidence="8" type="ORF">ACFSJ0_44485</name>
</gene>
<evidence type="ECO:0000259" key="7">
    <source>
        <dbReference type="Pfam" id="PF05425"/>
    </source>
</evidence>
<evidence type="ECO:0000256" key="5">
    <source>
        <dbReference type="ARBA" id="ARBA00023136"/>
    </source>
</evidence>
<feature type="transmembrane region" description="Helical" evidence="6">
    <location>
        <begin position="399"/>
        <end position="422"/>
    </location>
</feature>
<feature type="transmembrane region" description="Helical" evidence="6">
    <location>
        <begin position="473"/>
        <end position="495"/>
    </location>
</feature>
<feature type="transmembrane region" description="Helical" evidence="6">
    <location>
        <begin position="230"/>
        <end position="254"/>
    </location>
</feature>
<feature type="transmembrane region" description="Helical" evidence="6">
    <location>
        <begin position="589"/>
        <end position="610"/>
    </location>
</feature>
<evidence type="ECO:0000313" key="9">
    <source>
        <dbReference type="Proteomes" id="UP001597097"/>
    </source>
</evidence>
<comment type="subcellular location">
    <subcellularLocation>
        <location evidence="1">Cell membrane</location>
        <topology evidence="1">Multi-pass membrane protein</topology>
    </subcellularLocation>
</comment>
<evidence type="ECO:0000256" key="3">
    <source>
        <dbReference type="ARBA" id="ARBA00022692"/>
    </source>
</evidence>
<evidence type="ECO:0000256" key="6">
    <source>
        <dbReference type="SAM" id="Phobius"/>
    </source>
</evidence>
<keyword evidence="2" id="KW-1003">Cell membrane</keyword>
<keyword evidence="4 6" id="KW-1133">Transmembrane helix</keyword>
<dbReference type="EMBL" id="JBHUCM010000043">
    <property type="protein sequence ID" value="MFD1544165.1"/>
    <property type="molecule type" value="Genomic_DNA"/>
</dbReference>
<dbReference type="Pfam" id="PF05425">
    <property type="entry name" value="CopD"/>
    <property type="match status" value="1"/>
</dbReference>
<protein>
    <submittedName>
        <fullName evidence="8">Bifunctional copper resistance protein CopD/cytochrome c oxidase assembly protein</fullName>
    </submittedName>
</protein>
<reference evidence="9" key="1">
    <citation type="journal article" date="2019" name="Int. J. Syst. Evol. Microbiol.">
        <title>The Global Catalogue of Microorganisms (GCM) 10K type strain sequencing project: providing services to taxonomists for standard genome sequencing and annotation.</title>
        <authorList>
            <consortium name="The Broad Institute Genomics Platform"/>
            <consortium name="The Broad Institute Genome Sequencing Center for Infectious Disease"/>
            <person name="Wu L."/>
            <person name="Ma J."/>
        </authorList>
    </citation>
    <scope>NUCLEOTIDE SEQUENCE [LARGE SCALE GENOMIC DNA]</scope>
    <source>
        <strain evidence="9">CGMCC 1.15399</strain>
    </source>
</reference>
<feature type="transmembrane region" description="Helical" evidence="6">
    <location>
        <begin position="507"/>
        <end position="534"/>
    </location>
</feature>
<evidence type="ECO:0000256" key="1">
    <source>
        <dbReference type="ARBA" id="ARBA00004651"/>
    </source>
</evidence>
<dbReference type="RefSeq" id="WP_219528317.1">
    <property type="nucleotide sequence ID" value="NZ_JAHKRM010000004.1"/>
</dbReference>
<feature type="transmembrane region" description="Helical" evidence="6">
    <location>
        <begin position="167"/>
        <end position="188"/>
    </location>
</feature>
<feature type="transmembrane region" description="Helical" evidence="6">
    <location>
        <begin position="194"/>
        <end position="218"/>
    </location>
</feature>
<feature type="transmembrane region" description="Helical" evidence="6">
    <location>
        <begin position="142"/>
        <end position="160"/>
    </location>
</feature>
<dbReference type="PANTHER" id="PTHR34820">
    <property type="entry name" value="INNER MEMBRANE PROTEIN YEBZ"/>
    <property type="match status" value="1"/>
</dbReference>
<evidence type="ECO:0000313" key="8">
    <source>
        <dbReference type="EMBL" id="MFD1544165.1"/>
    </source>
</evidence>
<proteinExistence type="predicted"/>
<keyword evidence="3 6" id="KW-0812">Transmembrane</keyword>
<dbReference type="InterPro" id="IPR032694">
    <property type="entry name" value="CopC/D"/>
</dbReference>
<feature type="transmembrane region" description="Helical" evidence="6">
    <location>
        <begin position="60"/>
        <end position="80"/>
    </location>
</feature>
<dbReference type="Proteomes" id="UP001597097">
    <property type="component" value="Unassembled WGS sequence"/>
</dbReference>
<dbReference type="Pfam" id="PF09678">
    <property type="entry name" value="Caa3_CtaG"/>
    <property type="match status" value="1"/>
</dbReference>
<feature type="domain" description="Copper resistance protein D" evidence="7">
    <location>
        <begin position="228"/>
        <end position="326"/>
    </location>
</feature>
<comment type="caution">
    <text evidence="8">The sequence shown here is derived from an EMBL/GenBank/DDBJ whole genome shotgun (WGS) entry which is preliminary data.</text>
</comment>
<evidence type="ECO:0000256" key="2">
    <source>
        <dbReference type="ARBA" id="ARBA00022475"/>
    </source>
</evidence>
<feature type="transmembrane region" description="Helical" evidence="6">
    <location>
        <begin position="266"/>
        <end position="284"/>
    </location>
</feature>
<evidence type="ECO:0000256" key="4">
    <source>
        <dbReference type="ARBA" id="ARBA00022989"/>
    </source>
</evidence>
<sequence length="623" mass="64631">MSISRGGPSTARRYAVVAVAAGLLVLVAALLFGGSLPVRAIPGLPKAGPITDWGLPLARFVYDLCAFATVGTLVAAVLLAPRGTPEAAACLRAAGRWALGWAVAAAAMYLLTISEVTGLPLADLMEDPSILTFGTTVPQTQALFIVAAAAAVVAIGAGFGPSPWWNGLLLAVAAFAVLPPAYVGHAASAGDHDIAISALMAHLVTVAVWVGGLAAVLVHFRRSDRLAEVVPRFSTLALACFAAVAVSGVASAWVRLDTVPQLWQTRYGLLILAKTAALVALGAFGRHHRRRTVAGLAERPVRHTFVRLATGEAIVMVAAVGLAVGLSRTPPPPSEGGGGGHDHLLLEYDLPPFSIGNLVTEIRLDPLILLLLALPAIGYLIGLRRLARDGVPWPPGRTAAWLAGLAVLAFALLSGVGGYARAMLSAQALQYGLVALVAPLLLALGAPLTLAAQTTTDRSQYGDVTRAILDSGLAARLTHPVTVAVLQVVPVALLYGTGWLGQSLYSYAAHLLTLAVLFCTGMVCFWVLTGVDPLPRPVTWVTRARLLAVVAVVPLALGLALLFGPGVGLDWFTLVSPPEVSDLSADQRAAGLTVLIAAILVLGASAVRLVSWRRAAQRRRTPV</sequence>
<organism evidence="8 9">
    <name type="scientific">Nonomuraea guangzhouensis</name>
    <dbReference type="NCBI Taxonomy" id="1291555"/>
    <lineage>
        <taxon>Bacteria</taxon>
        <taxon>Bacillati</taxon>
        <taxon>Actinomycetota</taxon>
        <taxon>Actinomycetes</taxon>
        <taxon>Streptosporangiales</taxon>
        <taxon>Streptosporangiaceae</taxon>
        <taxon>Nonomuraea</taxon>
    </lineage>
</organism>
<feature type="transmembrane region" description="Helical" evidence="6">
    <location>
        <begin position="546"/>
        <end position="569"/>
    </location>
</feature>
<name>A0ABW4GNL7_9ACTN</name>